<gene>
    <name evidence="1" type="ORF">GCM10007362_09930</name>
</gene>
<keyword evidence="2" id="KW-1185">Reference proteome</keyword>
<protein>
    <submittedName>
        <fullName evidence="1">Uncharacterized protein</fullName>
    </submittedName>
</protein>
<dbReference type="Proteomes" id="UP000605427">
    <property type="component" value="Unassembled WGS sequence"/>
</dbReference>
<sequence length="104" mass="11930">MSGESDGWVWKKAVERGRTRGYECMRPKPNASEQQEFTQYAMRKKDGSYQAYFFAVDPQDAHIAEDCAEEELLTFGDFDQALRYLCSRGADPAQFAPFKGQKPF</sequence>
<reference evidence="2" key="1">
    <citation type="journal article" date="2019" name="Int. J. Syst. Evol. Microbiol.">
        <title>The Global Catalogue of Microorganisms (GCM) 10K type strain sequencing project: providing services to taxonomists for standard genome sequencing and annotation.</title>
        <authorList>
            <consortium name="The Broad Institute Genomics Platform"/>
            <consortium name="The Broad Institute Genome Sequencing Center for Infectious Disease"/>
            <person name="Wu L."/>
            <person name="Ma J."/>
        </authorList>
    </citation>
    <scope>NUCLEOTIDE SEQUENCE [LARGE SCALE GENOMIC DNA]</scope>
    <source>
        <strain evidence="2">CCM 8702</strain>
    </source>
</reference>
<organism evidence="1 2">
    <name type="scientific">Saccharibacillus endophyticus</name>
    <dbReference type="NCBI Taxonomy" id="2060666"/>
    <lineage>
        <taxon>Bacteria</taxon>
        <taxon>Bacillati</taxon>
        <taxon>Bacillota</taxon>
        <taxon>Bacilli</taxon>
        <taxon>Bacillales</taxon>
        <taxon>Paenibacillaceae</taxon>
        <taxon>Saccharibacillus</taxon>
    </lineage>
</organism>
<evidence type="ECO:0000313" key="1">
    <source>
        <dbReference type="EMBL" id="GGH72138.1"/>
    </source>
</evidence>
<dbReference type="EMBL" id="BMDD01000001">
    <property type="protein sequence ID" value="GGH72138.1"/>
    <property type="molecule type" value="Genomic_DNA"/>
</dbReference>
<comment type="caution">
    <text evidence="1">The sequence shown here is derived from an EMBL/GenBank/DDBJ whole genome shotgun (WGS) entry which is preliminary data.</text>
</comment>
<accession>A0ABQ1ZQX0</accession>
<proteinExistence type="predicted"/>
<evidence type="ECO:0000313" key="2">
    <source>
        <dbReference type="Proteomes" id="UP000605427"/>
    </source>
</evidence>
<name>A0ABQ1ZQX0_9BACL</name>
<dbReference type="RefSeq" id="WP_172239908.1">
    <property type="nucleotide sequence ID" value="NZ_BMDD01000001.1"/>
</dbReference>